<dbReference type="HOGENOM" id="CLU_2094994_0_0_5"/>
<evidence type="ECO:0000256" key="1">
    <source>
        <dbReference type="SAM" id="MobiDB-lite"/>
    </source>
</evidence>
<geneLocation type="plasmid" evidence="2">
    <name>pRSPA01</name>
</geneLocation>
<feature type="region of interest" description="Disordered" evidence="1">
    <location>
        <begin position="79"/>
        <end position="116"/>
    </location>
</feature>
<keyword evidence="2" id="KW-0614">Plasmid</keyword>
<sequence>MQSCPSSVSWRWRPWPQGPASLEPPSVAARLLGRPADVIGPVRDRAPVPDLAPAFSLRNSHRDRRLVDIQPDERAVLHAVSPPFSRLGTSPSGATLEGERRGRGHRSGQVTPRSWL</sequence>
<accession>A4WY29</accession>
<protein>
    <submittedName>
        <fullName evidence="2">Uncharacterized protein</fullName>
    </submittedName>
</protein>
<feature type="region of interest" description="Disordered" evidence="1">
    <location>
        <begin position="1"/>
        <end position="22"/>
    </location>
</feature>
<reference evidence="2" key="1">
    <citation type="submission" date="2007-04" db="EMBL/GenBank/DDBJ databases">
        <title>Complete sequence of plasmid pRSPA01 of Rhodobacter sphaeroides ATCC 17025.</title>
        <authorList>
            <consortium name="US DOE Joint Genome Institute"/>
            <person name="Copeland A."/>
            <person name="Lucas S."/>
            <person name="Lapidus A."/>
            <person name="Barry K."/>
            <person name="Detter J.C."/>
            <person name="Glavina del Rio T."/>
            <person name="Hammon N."/>
            <person name="Israni S."/>
            <person name="Dalin E."/>
            <person name="Tice H."/>
            <person name="Pitluck S."/>
            <person name="Chertkov O."/>
            <person name="Brettin T."/>
            <person name="Bruce D."/>
            <person name="Han C."/>
            <person name="Schmutz J."/>
            <person name="Larimer F."/>
            <person name="Land M."/>
            <person name="Hauser L."/>
            <person name="Kyrpides N."/>
            <person name="Kim E."/>
            <person name="Richardson P."/>
            <person name="Mackenzie C."/>
            <person name="Choudhary M."/>
            <person name="Donohue T.J."/>
            <person name="Kaplan S."/>
        </authorList>
    </citation>
    <scope>NUCLEOTIDE SEQUENCE [LARGE SCALE GENOMIC DNA]</scope>
    <source>
        <strain evidence="2">ATCC 17025</strain>
        <plasmid evidence="2">pRSPA01</plasmid>
    </source>
</reference>
<organism evidence="2">
    <name type="scientific">Cereibacter sphaeroides (strain ATCC 17025 / ATH 2.4.3)</name>
    <name type="common">Rhodobacter sphaeroides</name>
    <dbReference type="NCBI Taxonomy" id="349102"/>
    <lineage>
        <taxon>Bacteria</taxon>
        <taxon>Pseudomonadati</taxon>
        <taxon>Pseudomonadota</taxon>
        <taxon>Alphaproteobacteria</taxon>
        <taxon>Rhodobacterales</taxon>
        <taxon>Paracoccaceae</taxon>
        <taxon>Cereibacter</taxon>
    </lineage>
</organism>
<gene>
    <name evidence="2" type="ordered locus">Rsph17025_3416</name>
</gene>
<dbReference type="EMBL" id="CP000662">
    <property type="protein sequence ID" value="ABP72293.1"/>
    <property type="molecule type" value="Genomic_DNA"/>
</dbReference>
<dbReference type="AlphaFoldDB" id="A4WY29"/>
<proteinExistence type="predicted"/>
<dbReference type="KEGG" id="rsq:Rsph17025_3416"/>
<evidence type="ECO:0000313" key="2">
    <source>
        <dbReference type="EMBL" id="ABP72293.1"/>
    </source>
</evidence>
<name>A4WY29_CERS5</name>